<keyword evidence="2" id="KW-1185">Reference proteome</keyword>
<dbReference type="Proteomes" id="UP000442694">
    <property type="component" value="Unassembled WGS sequence"/>
</dbReference>
<protein>
    <recommendedName>
        <fullName evidence="3">NADH:flavin oxidoreductase / NADH oxidase family protein</fullName>
    </recommendedName>
</protein>
<name>A0A833JCS7_9BACT</name>
<dbReference type="AlphaFoldDB" id="A0A833JCS7"/>
<accession>A0A833JCS7</accession>
<evidence type="ECO:0000313" key="1">
    <source>
        <dbReference type="EMBL" id="KAB8030888.1"/>
    </source>
</evidence>
<dbReference type="RefSeq" id="WP_152212815.1">
    <property type="nucleotide sequence ID" value="NZ_WFLN01000006.1"/>
</dbReference>
<dbReference type="InterPro" id="IPR013785">
    <property type="entry name" value="Aldolase_TIM"/>
</dbReference>
<reference evidence="1 2" key="1">
    <citation type="submission" date="2019-10" db="EMBL/GenBank/DDBJ databases">
        <title>New genus of Silvanigrellaceae.</title>
        <authorList>
            <person name="Pitt A."/>
            <person name="Hahn M.W."/>
        </authorList>
    </citation>
    <scope>NUCLEOTIDE SEQUENCE [LARGE SCALE GENOMIC DNA]</scope>
    <source>
        <strain evidence="1 2">33A1-SZDP</strain>
    </source>
</reference>
<evidence type="ECO:0000313" key="2">
    <source>
        <dbReference type="Proteomes" id="UP000442694"/>
    </source>
</evidence>
<proteinExistence type="predicted"/>
<evidence type="ECO:0008006" key="3">
    <source>
        <dbReference type="Google" id="ProtNLM"/>
    </source>
</evidence>
<organism evidence="1 2">
    <name type="scientific">Fluviispira multicolorata</name>
    <dbReference type="NCBI Taxonomy" id="2654512"/>
    <lineage>
        <taxon>Bacteria</taxon>
        <taxon>Pseudomonadati</taxon>
        <taxon>Bdellovibrionota</taxon>
        <taxon>Oligoflexia</taxon>
        <taxon>Silvanigrellales</taxon>
        <taxon>Silvanigrellaceae</taxon>
        <taxon>Fluviispira</taxon>
    </lineage>
</organism>
<dbReference type="SUPFAM" id="SSF51395">
    <property type="entry name" value="FMN-linked oxidoreductases"/>
    <property type="match status" value="1"/>
</dbReference>
<sequence length="115" mass="12772">MKQFKSKSGSKKATDFIHLSTANALKRPDKYSHINKSLINMFRESLGSDYPIFIAGSIITPNQAQQVLSEGASFVALGVIAICNAHWAELSKDPNYKPVLPPYDFEQLSKQKVSK</sequence>
<dbReference type="EMBL" id="WFLN01000006">
    <property type="protein sequence ID" value="KAB8030888.1"/>
    <property type="molecule type" value="Genomic_DNA"/>
</dbReference>
<dbReference type="Gene3D" id="3.20.20.70">
    <property type="entry name" value="Aldolase class I"/>
    <property type="match status" value="1"/>
</dbReference>
<comment type="caution">
    <text evidence="1">The sequence shown here is derived from an EMBL/GenBank/DDBJ whole genome shotgun (WGS) entry which is preliminary data.</text>
</comment>
<gene>
    <name evidence="1" type="ORF">GCL57_07900</name>
</gene>